<sequence length="421" mass="48837">MEHELGSVEVLEEADVSIPVILPYENVYVIQVGIRAFKLSGASLSSDAPSYFSNFFCQKDNNNRVLFVDRSPVVFEKIYLHLQGYHVGIEDELDYMHLWQDALYFGLRKLQRLLKNEPLFARVGDRLFRIPRHLFRLENCPNFFLLSSDSLVMDALPPGVSAPMIRPPPQRPHLTVNRSPQLFADLMEILWGNTGVIKDDKHRLLLVKECRYYRFLELEQRILPHKIVYNPFTQQEEIIMRLEDIRRGGLENSTSPNEELNITYVRPHMISEPRRTLVLQIDASPHSELRLVMSRKTEVALLVISNKIAALLLTNFPEFGAIYADDVKTGKLTLLCGLQMSSVIINGMSLRHDWYLDFLTRANQEPQAKMQKTNASGDYVEFKILKSTWRIIQWERRMRLQAVSIEAISDNYNYHQTLGFL</sequence>
<dbReference type="SMART" id="SM00225">
    <property type="entry name" value="BTB"/>
    <property type="match status" value="1"/>
</dbReference>
<proteinExistence type="predicted"/>
<reference evidence="2 3" key="1">
    <citation type="submission" date="2023-10" db="EMBL/GenBank/DDBJ databases">
        <title>Draft Genome Sequence of Candida saopaulonensis from a very Premature Infant with Sepsis.</title>
        <authorList>
            <person name="Ning Y."/>
            <person name="Dai R."/>
            <person name="Xiao M."/>
            <person name="Xu Y."/>
            <person name="Yan Q."/>
            <person name="Zhang L."/>
        </authorList>
    </citation>
    <scope>NUCLEOTIDE SEQUENCE [LARGE SCALE GENOMIC DNA]</scope>
    <source>
        <strain evidence="2 3">19XY460</strain>
    </source>
</reference>
<dbReference type="PANTHER" id="PTHR31758:SF2">
    <property type="entry name" value="BTB_POZ DOMAIN-CONTAINING PROTEIN YLR108C"/>
    <property type="match status" value="1"/>
</dbReference>
<evidence type="ECO:0000259" key="1">
    <source>
        <dbReference type="SMART" id="SM00225"/>
    </source>
</evidence>
<gene>
    <name evidence="2" type="ORF">PUMCH_004069</name>
</gene>
<organism evidence="2 3">
    <name type="scientific">Australozyma saopauloensis</name>
    <dbReference type="NCBI Taxonomy" id="291208"/>
    <lineage>
        <taxon>Eukaryota</taxon>
        <taxon>Fungi</taxon>
        <taxon>Dikarya</taxon>
        <taxon>Ascomycota</taxon>
        <taxon>Saccharomycotina</taxon>
        <taxon>Pichiomycetes</taxon>
        <taxon>Metschnikowiaceae</taxon>
        <taxon>Australozyma</taxon>
    </lineage>
</organism>
<evidence type="ECO:0000313" key="2">
    <source>
        <dbReference type="EMBL" id="WPK26709.1"/>
    </source>
</evidence>
<protein>
    <recommendedName>
        <fullName evidence="1">BTB domain-containing protein</fullName>
    </recommendedName>
</protein>
<feature type="domain" description="BTB" evidence="1">
    <location>
        <begin position="26"/>
        <end position="122"/>
    </location>
</feature>
<dbReference type="Pfam" id="PF02214">
    <property type="entry name" value="BTB_2"/>
    <property type="match status" value="1"/>
</dbReference>
<dbReference type="Proteomes" id="UP001338582">
    <property type="component" value="Chromosome 5"/>
</dbReference>
<dbReference type="GeneID" id="88175131"/>
<dbReference type="EMBL" id="CP138898">
    <property type="protein sequence ID" value="WPK26709.1"/>
    <property type="molecule type" value="Genomic_DNA"/>
</dbReference>
<dbReference type="Gene3D" id="3.30.710.10">
    <property type="entry name" value="Potassium Channel Kv1.1, Chain A"/>
    <property type="match status" value="1"/>
</dbReference>
<dbReference type="InterPro" id="IPR011333">
    <property type="entry name" value="SKP1/BTB/POZ_sf"/>
</dbReference>
<dbReference type="KEGG" id="asau:88175131"/>
<accession>A0AAX4HE33</accession>
<dbReference type="GO" id="GO:0051260">
    <property type="term" value="P:protein homooligomerization"/>
    <property type="evidence" value="ECO:0007669"/>
    <property type="project" value="InterPro"/>
</dbReference>
<dbReference type="SUPFAM" id="SSF54695">
    <property type="entry name" value="POZ domain"/>
    <property type="match status" value="2"/>
</dbReference>
<dbReference type="InterPro" id="IPR003131">
    <property type="entry name" value="T1-type_BTB"/>
</dbReference>
<dbReference type="AlphaFoldDB" id="A0AAX4HE33"/>
<keyword evidence="3" id="KW-1185">Reference proteome</keyword>
<dbReference type="RefSeq" id="XP_062879089.1">
    <property type="nucleotide sequence ID" value="XM_063023019.1"/>
</dbReference>
<name>A0AAX4HE33_9ASCO</name>
<evidence type="ECO:0000313" key="3">
    <source>
        <dbReference type="Proteomes" id="UP001338582"/>
    </source>
</evidence>
<dbReference type="InterPro" id="IPR000210">
    <property type="entry name" value="BTB/POZ_dom"/>
</dbReference>
<dbReference type="PANTHER" id="PTHR31758">
    <property type="entry name" value="BTB/POZ DOMAIN-CONTAINING PROTEIN YLR108C"/>
    <property type="match status" value="1"/>
</dbReference>